<sequence>MRPLDLGDRWVLPTTDPADTLRTPLTCLDAATGAVVWAYPIELVETTARSGTDVLAATAHGEVVAMDPAAGTCRWRWVADRPFRSVDLLVTRGRVYVVGDDTLFILDAATGRPEGDPVTSAGGGPAADEDTLYLRIGDELTAWALP</sequence>
<dbReference type="InterPro" id="IPR015943">
    <property type="entry name" value="WD40/YVTN_repeat-like_dom_sf"/>
</dbReference>
<gene>
    <name evidence="2" type="ORF">GCM10010124_41230</name>
</gene>
<reference evidence="2" key="1">
    <citation type="journal article" date="2014" name="Int. J. Syst. Evol. Microbiol.">
        <title>Complete genome sequence of Corynebacterium casei LMG S-19264T (=DSM 44701T), isolated from a smear-ripened cheese.</title>
        <authorList>
            <consortium name="US DOE Joint Genome Institute (JGI-PGF)"/>
            <person name="Walter F."/>
            <person name="Albersmeier A."/>
            <person name="Kalinowski J."/>
            <person name="Ruckert C."/>
        </authorList>
    </citation>
    <scope>NUCLEOTIDE SEQUENCE</scope>
    <source>
        <strain evidence="2">JCM 3091</strain>
    </source>
</reference>
<accession>A0A8J3BVW4</accession>
<reference evidence="2" key="2">
    <citation type="submission" date="2020-09" db="EMBL/GenBank/DDBJ databases">
        <authorList>
            <person name="Sun Q."/>
            <person name="Ohkuma M."/>
        </authorList>
    </citation>
    <scope>NUCLEOTIDE SEQUENCE</scope>
    <source>
        <strain evidence="2">JCM 3091</strain>
    </source>
</reference>
<protein>
    <recommendedName>
        <fullName evidence="1">Pyrrolo-quinoline quinone repeat domain-containing protein</fullName>
    </recommendedName>
</protein>
<dbReference type="Pfam" id="PF13360">
    <property type="entry name" value="PQQ_2"/>
    <property type="match status" value="1"/>
</dbReference>
<organism evidence="2 3">
    <name type="scientific">Pilimelia terevasa</name>
    <dbReference type="NCBI Taxonomy" id="53372"/>
    <lineage>
        <taxon>Bacteria</taxon>
        <taxon>Bacillati</taxon>
        <taxon>Actinomycetota</taxon>
        <taxon>Actinomycetes</taxon>
        <taxon>Micromonosporales</taxon>
        <taxon>Micromonosporaceae</taxon>
        <taxon>Pilimelia</taxon>
    </lineage>
</organism>
<evidence type="ECO:0000313" key="3">
    <source>
        <dbReference type="Proteomes" id="UP000662200"/>
    </source>
</evidence>
<keyword evidence="3" id="KW-1185">Reference proteome</keyword>
<evidence type="ECO:0000313" key="2">
    <source>
        <dbReference type="EMBL" id="GGK44169.1"/>
    </source>
</evidence>
<dbReference type="Proteomes" id="UP000662200">
    <property type="component" value="Unassembled WGS sequence"/>
</dbReference>
<dbReference type="SUPFAM" id="SSF50998">
    <property type="entry name" value="Quinoprotein alcohol dehydrogenase-like"/>
    <property type="match status" value="1"/>
</dbReference>
<dbReference type="EMBL" id="BMQC01000030">
    <property type="protein sequence ID" value="GGK44169.1"/>
    <property type="molecule type" value="Genomic_DNA"/>
</dbReference>
<dbReference type="InterPro" id="IPR002372">
    <property type="entry name" value="PQQ_rpt_dom"/>
</dbReference>
<dbReference type="AlphaFoldDB" id="A0A8J3BVW4"/>
<comment type="caution">
    <text evidence="2">The sequence shown here is derived from an EMBL/GenBank/DDBJ whole genome shotgun (WGS) entry which is preliminary data.</text>
</comment>
<dbReference type="InterPro" id="IPR011047">
    <property type="entry name" value="Quinoprotein_ADH-like_sf"/>
</dbReference>
<evidence type="ECO:0000259" key="1">
    <source>
        <dbReference type="Pfam" id="PF13360"/>
    </source>
</evidence>
<dbReference type="RefSeq" id="WP_189116031.1">
    <property type="nucleotide sequence ID" value="NZ_BMQC01000030.1"/>
</dbReference>
<feature type="domain" description="Pyrrolo-quinoline quinone repeat" evidence="1">
    <location>
        <begin position="25"/>
        <end position="112"/>
    </location>
</feature>
<dbReference type="Gene3D" id="2.130.10.10">
    <property type="entry name" value="YVTN repeat-like/Quinoprotein amine dehydrogenase"/>
    <property type="match status" value="1"/>
</dbReference>
<name>A0A8J3BVW4_9ACTN</name>
<proteinExistence type="predicted"/>